<dbReference type="Proteomes" id="UP000241899">
    <property type="component" value="Unassembled WGS sequence"/>
</dbReference>
<feature type="transmembrane region" description="Helical" evidence="6">
    <location>
        <begin position="673"/>
        <end position="695"/>
    </location>
</feature>
<feature type="transmembrane region" description="Helical" evidence="6">
    <location>
        <begin position="396"/>
        <end position="424"/>
    </location>
</feature>
<feature type="transmembrane region" description="Helical" evidence="6">
    <location>
        <begin position="445"/>
        <end position="470"/>
    </location>
</feature>
<evidence type="ECO:0000313" key="9">
    <source>
        <dbReference type="EMBL" id="PTE19148.1"/>
    </source>
</evidence>
<dbReference type="PANTHER" id="PTHR30287">
    <property type="entry name" value="MEMBRANE COMPONENT OF PREDICTED ABC SUPERFAMILY METABOLITE UPTAKE TRANSPORTER"/>
    <property type="match status" value="1"/>
</dbReference>
<dbReference type="EMBL" id="PZKF01000002">
    <property type="protein sequence ID" value="PTE19148.1"/>
    <property type="molecule type" value="Genomic_DNA"/>
</dbReference>
<evidence type="ECO:0000256" key="6">
    <source>
        <dbReference type="SAM" id="Phobius"/>
    </source>
</evidence>
<evidence type="ECO:0000256" key="3">
    <source>
        <dbReference type="ARBA" id="ARBA00022692"/>
    </source>
</evidence>
<dbReference type="InterPro" id="IPR038766">
    <property type="entry name" value="Membrane_comp_ABC_pdt"/>
</dbReference>
<dbReference type="InterPro" id="IPR025857">
    <property type="entry name" value="MacB_PCD"/>
</dbReference>
<keyword evidence="3 6" id="KW-0812">Transmembrane</keyword>
<feature type="transmembrane region" description="Helical" evidence="6">
    <location>
        <begin position="716"/>
        <end position="743"/>
    </location>
</feature>
<keyword evidence="5 6" id="KW-0472">Membrane</keyword>
<evidence type="ECO:0000313" key="10">
    <source>
        <dbReference type="Proteomes" id="UP000241899"/>
    </source>
</evidence>
<feature type="transmembrane region" description="Helical" evidence="6">
    <location>
        <begin position="370"/>
        <end position="390"/>
    </location>
</feature>
<dbReference type="GO" id="GO:0005886">
    <property type="term" value="C:plasma membrane"/>
    <property type="evidence" value="ECO:0007669"/>
    <property type="project" value="UniProtKB-SubCell"/>
</dbReference>
<evidence type="ECO:0000259" key="8">
    <source>
        <dbReference type="Pfam" id="PF12704"/>
    </source>
</evidence>
<evidence type="ECO:0000259" key="7">
    <source>
        <dbReference type="Pfam" id="PF02687"/>
    </source>
</evidence>
<protein>
    <submittedName>
        <fullName evidence="9">ABC transporter permease</fullName>
    </submittedName>
</protein>
<feature type="transmembrane region" description="Helical" evidence="6">
    <location>
        <begin position="763"/>
        <end position="783"/>
    </location>
</feature>
<evidence type="ECO:0000256" key="5">
    <source>
        <dbReference type="ARBA" id="ARBA00023136"/>
    </source>
</evidence>
<dbReference type="OrthoDB" id="343744at2"/>
<comment type="caution">
    <text evidence="9">The sequence shown here is derived from an EMBL/GenBank/DDBJ whole genome shotgun (WGS) entry which is preliminary data.</text>
</comment>
<feature type="domain" description="MacB-like periplasmic core" evidence="8">
    <location>
        <begin position="448"/>
        <end position="637"/>
    </location>
</feature>
<dbReference type="InterPro" id="IPR003838">
    <property type="entry name" value="ABC3_permease_C"/>
</dbReference>
<feature type="transmembrane region" description="Helical" evidence="6">
    <location>
        <begin position="226"/>
        <end position="249"/>
    </location>
</feature>
<gene>
    <name evidence="9" type="ORF">C5F46_01595</name>
</gene>
<sequence length="801" mass="83210">MARAAFGALISHWLRHPLQLAMLLLGLSLATALWSGVQAINAEARASYAEAAAVLGQNRLTRIEAAAGEPISQEVFVALRRAGWPVSPVLEGSLRLGEARLRLIGIEPLTLPAPARQVDLAAGEDLAGFLRPPGLIFTSAETAARIGAGAADLPPLRRADLPPGLALTDIGVAQRLLGQPGALSHLLLDPAVPAPDPARLPPGLVLIAPEPEGDLARLTNSFHLNLTAFGLLAFAVGLFIVHSAIGLAFEQRRGVFRTLRALGLPLRALTGLLLAELLGLALIAGLVGLALGYGIAAALLPDVAATLRGLYGAEVAGSLRLRPGWALAGLGMALAGALISAGQSLWRLWNLPILAPARPREWARATGRGLRRQAVAGVGLWGAAVALWALGSGLWAGLGVLAGLLLGAAFLLPVLLAALTAGLARGARGVLGQWFWADTRQQLPGLSLALMALLLALAANIGVGTMVASFRVTFTGWLDQRLVSELYITTRDPAEAQAVQGWLAPQVSAILPIWSVEATLAGQRGRIFGVADHATYRDHWPLLAASPGVWDRVAAGEGVLVNEQLARRARLGLGAALALPGGGALPVVGVYSDYGNPEAQAMLGDAALAARVPAAPRLRFALRLNPAQAPALAAALTERFALPPEAILDQAAVKAFSLRVFERTFAVTAALNALTLGVAGLALFASLTTLAGMRLPQLAPLWAMGLRLRHLATLEAVRALALAAFVVLAAVPLGVALAWVLLAVVNVAAFGWRLPMQVFPVDWLKMAGLAGLAALAAAALPVLRLARSAPADLVKVFSNER</sequence>
<keyword evidence="4 6" id="KW-1133">Transmembrane helix</keyword>
<dbReference type="AlphaFoldDB" id="A0A2T4JMP9"/>
<evidence type="ECO:0000256" key="1">
    <source>
        <dbReference type="ARBA" id="ARBA00004651"/>
    </source>
</evidence>
<dbReference type="PANTHER" id="PTHR30287:SF2">
    <property type="entry name" value="BLL1001 PROTEIN"/>
    <property type="match status" value="1"/>
</dbReference>
<organism evidence="9 10">
    <name type="scientific">Phaeovulum veldkampii DSM 11550</name>
    <dbReference type="NCBI Taxonomy" id="1185920"/>
    <lineage>
        <taxon>Bacteria</taxon>
        <taxon>Pseudomonadati</taxon>
        <taxon>Pseudomonadota</taxon>
        <taxon>Alphaproteobacteria</taxon>
        <taxon>Rhodobacterales</taxon>
        <taxon>Paracoccaceae</taxon>
        <taxon>Phaeovulum</taxon>
    </lineage>
</organism>
<feature type="domain" description="ABC3 transporter permease C-terminal" evidence="7">
    <location>
        <begin position="672"/>
        <end position="789"/>
    </location>
</feature>
<reference evidence="9 10" key="1">
    <citation type="submission" date="2018-03" db="EMBL/GenBank/DDBJ databases">
        <title>Rhodobacter veldkampii.</title>
        <authorList>
            <person name="Meyer T.E."/>
            <person name="Miller S."/>
            <person name="Lodha T."/>
            <person name="Gandham S."/>
            <person name="Chintalapati S."/>
            <person name="Chintalapati V.R."/>
        </authorList>
    </citation>
    <scope>NUCLEOTIDE SEQUENCE [LARGE SCALE GENOMIC DNA]</scope>
    <source>
        <strain evidence="9 10">DSM 11550</strain>
    </source>
</reference>
<accession>A0A2T4JMP9</accession>
<evidence type="ECO:0000256" key="4">
    <source>
        <dbReference type="ARBA" id="ARBA00022989"/>
    </source>
</evidence>
<keyword evidence="2" id="KW-1003">Cell membrane</keyword>
<dbReference type="RefSeq" id="WP_107323612.1">
    <property type="nucleotide sequence ID" value="NZ_PZKF01000002.1"/>
</dbReference>
<dbReference type="Pfam" id="PF12704">
    <property type="entry name" value="MacB_PCD"/>
    <property type="match status" value="1"/>
</dbReference>
<dbReference type="Pfam" id="PF02687">
    <property type="entry name" value="FtsX"/>
    <property type="match status" value="2"/>
</dbReference>
<comment type="subcellular location">
    <subcellularLocation>
        <location evidence="1">Cell membrane</location>
        <topology evidence="1">Multi-pass membrane protein</topology>
    </subcellularLocation>
</comment>
<proteinExistence type="predicted"/>
<feature type="transmembrane region" description="Helical" evidence="6">
    <location>
        <begin position="325"/>
        <end position="349"/>
    </location>
</feature>
<feature type="transmembrane region" description="Helical" evidence="6">
    <location>
        <begin position="269"/>
        <end position="300"/>
    </location>
</feature>
<evidence type="ECO:0000256" key="2">
    <source>
        <dbReference type="ARBA" id="ARBA00022475"/>
    </source>
</evidence>
<name>A0A2T4JMP9_9RHOB</name>
<feature type="domain" description="ABC3 transporter permease C-terminal" evidence="7">
    <location>
        <begin position="228"/>
        <end position="351"/>
    </location>
</feature>
<keyword evidence="10" id="KW-1185">Reference proteome</keyword>